<dbReference type="InterPro" id="IPR016181">
    <property type="entry name" value="Acyl_CoA_acyltransferase"/>
</dbReference>
<evidence type="ECO:0000313" key="10">
    <source>
        <dbReference type="EMBL" id="CCE62698.1"/>
    </source>
</evidence>
<comment type="catalytic activity">
    <reaction evidence="6 8">
        <text>D-glucosamine 6-phosphate + acetyl-CoA = N-acetyl-D-glucosamine 6-phosphate + CoA + H(+)</text>
        <dbReference type="Rhea" id="RHEA:10292"/>
        <dbReference type="ChEBI" id="CHEBI:15378"/>
        <dbReference type="ChEBI" id="CHEBI:57287"/>
        <dbReference type="ChEBI" id="CHEBI:57288"/>
        <dbReference type="ChEBI" id="CHEBI:57513"/>
        <dbReference type="ChEBI" id="CHEBI:58725"/>
        <dbReference type="EC" id="2.3.1.4"/>
    </reaction>
</comment>
<evidence type="ECO:0000313" key="11">
    <source>
        <dbReference type="Proteomes" id="UP000005666"/>
    </source>
</evidence>
<keyword evidence="5 8" id="KW-0012">Acyltransferase</keyword>
<comment type="similarity">
    <text evidence="2 8">Belongs to the acetyltransferase family. GNA1 subfamily.</text>
</comment>
<protein>
    <recommendedName>
        <fullName evidence="7 8">Glucosamine 6-phosphate N-acetyltransferase</fullName>
        <ecNumber evidence="3 8">2.3.1.4</ecNumber>
    </recommendedName>
</protein>
<evidence type="ECO:0000256" key="7">
    <source>
        <dbReference type="ARBA" id="ARBA00069869"/>
    </source>
</evidence>
<dbReference type="KEGG" id="tpf:TPHA_0D00540"/>
<dbReference type="PANTHER" id="PTHR13355:SF11">
    <property type="entry name" value="GLUCOSAMINE 6-PHOSPHATE N-ACETYLTRANSFERASE"/>
    <property type="match status" value="1"/>
</dbReference>
<dbReference type="OrthoDB" id="10039976at2759"/>
<dbReference type="OMA" id="NQRYDWI"/>
<comment type="pathway">
    <text evidence="1 8">Nucleotide-sugar biosynthesis; UDP-N-acetyl-alpha-D-glucosamine biosynthesis; N-acetyl-alpha-D-glucosamine 1-phosphate from alpha-D-glucosamine 6-phosphate (route I): step 1/2.</text>
</comment>
<feature type="domain" description="N-acetyltransferase" evidence="9">
    <location>
        <begin position="28"/>
        <end position="164"/>
    </location>
</feature>
<organism evidence="10 11">
    <name type="scientific">Tetrapisispora phaffii (strain ATCC 24235 / CBS 4417 / NBRC 1672 / NRRL Y-8282 / UCD 70-5)</name>
    <name type="common">Yeast</name>
    <name type="synonym">Fabospora phaffii</name>
    <dbReference type="NCBI Taxonomy" id="1071381"/>
    <lineage>
        <taxon>Eukaryota</taxon>
        <taxon>Fungi</taxon>
        <taxon>Dikarya</taxon>
        <taxon>Ascomycota</taxon>
        <taxon>Saccharomycotina</taxon>
        <taxon>Saccharomycetes</taxon>
        <taxon>Saccharomycetales</taxon>
        <taxon>Saccharomycetaceae</taxon>
        <taxon>Tetrapisispora</taxon>
    </lineage>
</organism>
<dbReference type="Gene3D" id="3.40.630.30">
    <property type="match status" value="1"/>
</dbReference>
<sequence length="164" mass="18535">MTSPEGFSIRRTRKEDYEGVLSTLKSLTTVGTISRSHFESIVSYWDSIRLLNARKQEGGELGYKYNNFVIVDDHNGQVAATGNIIIEQKLIHECGLVGHIEDISVSEKYQGKKLGKFLIDKLTSVGFANGCYKIILDCDRKNVKFYEKCGYEEAGVEMRIRSNL</sequence>
<evidence type="ECO:0000256" key="4">
    <source>
        <dbReference type="ARBA" id="ARBA00022679"/>
    </source>
</evidence>
<proteinExistence type="inferred from homology"/>
<dbReference type="EMBL" id="HE612859">
    <property type="protein sequence ID" value="CCE62698.1"/>
    <property type="molecule type" value="Genomic_DNA"/>
</dbReference>
<keyword evidence="11" id="KW-1185">Reference proteome</keyword>
<dbReference type="GO" id="GO:0004059">
    <property type="term" value="F:aralkylamine N-acetyltransferase activity"/>
    <property type="evidence" value="ECO:0007669"/>
    <property type="project" value="EnsemblFungi"/>
</dbReference>
<evidence type="ECO:0000256" key="8">
    <source>
        <dbReference type="RuleBase" id="RU365086"/>
    </source>
</evidence>
<evidence type="ECO:0000256" key="6">
    <source>
        <dbReference type="ARBA" id="ARBA00048964"/>
    </source>
</evidence>
<dbReference type="EC" id="2.3.1.4" evidence="3 8"/>
<keyword evidence="4 8" id="KW-0808">Transferase</keyword>
<dbReference type="SUPFAM" id="SSF55729">
    <property type="entry name" value="Acyl-CoA N-acyltransferases (Nat)"/>
    <property type="match status" value="1"/>
</dbReference>
<dbReference type="RefSeq" id="XP_003685132.1">
    <property type="nucleotide sequence ID" value="XM_003685084.1"/>
</dbReference>
<dbReference type="GO" id="GO:0004343">
    <property type="term" value="F:glucosamine 6-phosphate N-acetyltransferase activity"/>
    <property type="evidence" value="ECO:0007669"/>
    <property type="project" value="UniProtKB-UniRule"/>
</dbReference>
<dbReference type="InterPro" id="IPR039143">
    <property type="entry name" value="GNPNAT1-like"/>
</dbReference>
<dbReference type="HOGENOM" id="CLU_072095_3_0_1"/>
<dbReference type="Pfam" id="PF00583">
    <property type="entry name" value="Acetyltransf_1"/>
    <property type="match status" value="1"/>
</dbReference>
<dbReference type="PANTHER" id="PTHR13355">
    <property type="entry name" value="GLUCOSAMINE 6-PHOSPHATE N-ACETYLTRANSFERASE"/>
    <property type="match status" value="1"/>
</dbReference>
<evidence type="ECO:0000256" key="3">
    <source>
        <dbReference type="ARBA" id="ARBA00012703"/>
    </source>
</evidence>
<evidence type="ECO:0000256" key="2">
    <source>
        <dbReference type="ARBA" id="ARBA00006048"/>
    </source>
</evidence>
<dbReference type="Proteomes" id="UP000005666">
    <property type="component" value="Chromosome 4"/>
</dbReference>
<dbReference type="InterPro" id="IPR000182">
    <property type="entry name" value="GNAT_dom"/>
</dbReference>
<evidence type="ECO:0000256" key="1">
    <source>
        <dbReference type="ARBA" id="ARBA00004832"/>
    </source>
</evidence>
<dbReference type="GeneID" id="11531068"/>
<dbReference type="UniPathway" id="UPA00113">
    <property type="reaction ID" value="UER00529"/>
</dbReference>
<reference evidence="10 11" key="1">
    <citation type="journal article" date="2011" name="Proc. Natl. Acad. Sci. U.S.A.">
        <title>Evolutionary erosion of yeast sex chromosomes by mating-type switching accidents.</title>
        <authorList>
            <person name="Gordon J.L."/>
            <person name="Armisen D."/>
            <person name="Proux-Wera E."/>
            <person name="Oheigeartaigh S.S."/>
            <person name="Byrne K.P."/>
            <person name="Wolfe K.H."/>
        </authorList>
    </citation>
    <scope>NUCLEOTIDE SEQUENCE [LARGE SCALE GENOMIC DNA]</scope>
    <source>
        <strain evidence="11">ATCC 24235 / CBS 4417 / NBRC 1672 / NRRL Y-8282 / UCD 70-5</strain>
    </source>
</reference>
<gene>
    <name evidence="10" type="primary">TPHA0D00540</name>
    <name evidence="10" type="ordered locus">TPHA_0D00540</name>
</gene>
<dbReference type="FunFam" id="3.40.630.30:FF:000136">
    <property type="entry name" value="Glucosamine 6-phosphate N-acetyltransferase"/>
    <property type="match status" value="1"/>
</dbReference>
<evidence type="ECO:0000259" key="9">
    <source>
        <dbReference type="PROSITE" id="PS51186"/>
    </source>
</evidence>
<dbReference type="CDD" id="cd04301">
    <property type="entry name" value="NAT_SF"/>
    <property type="match status" value="1"/>
</dbReference>
<name>G8BS77_TETPH</name>
<dbReference type="eggNOG" id="KOG3396">
    <property type="taxonomic scope" value="Eukaryota"/>
</dbReference>
<dbReference type="STRING" id="1071381.G8BS77"/>
<dbReference type="GO" id="GO:0006048">
    <property type="term" value="P:UDP-N-acetylglucosamine biosynthetic process"/>
    <property type="evidence" value="ECO:0007669"/>
    <property type="project" value="UniProtKB-UniRule"/>
</dbReference>
<accession>G8BS77</accession>
<evidence type="ECO:0000256" key="5">
    <source>
        <dbReference type="ARBA" id="ARBA00023315"/>
    </source>
</evidence>
<dbReference type="PROSITE" id="PS51186">
    <property type="entry name" value="GNAT"/>
    <property type="match status" value="1"/>
</dbReference>
<dbReference type="AlphaFoldDB" id="G8BS77"/>